<evidence type="ECO:0000256" key="4">
    <source>
        <dbReference type="ARBA" id="ARBA00022980"/>
    </source>
</evidence>
<dbReference type="FunCoup" id="A0A067NRN3">
    <property type="interactions" value="110"/>
</dbReference>
<dbReference type="PANTHER" id="PTHR21026:SF2">
    <property type="entry name" value="LARGE RIBOSOMAL SUBUNIT PROTEIN BL32M"/>
    <property type="match status" value="1"/>
</dbReference>
<dbReference type="OrthoDB" id="2014905at2759"/>
<dbReference type="PANTHER" id="PTHR21026">
    <property type="entry name" value="39S RIBOSOMAL PROTEIN L32, MITOCHONDRIAL"/>
    <property type="match status" value="1"/>
</dbReference>
<keyword evidence="5" id="KW-0496">Mitochondrion</keyword>
<evidence type="ECO:0000313" key="8">
    <source>
        <dbReference type="EMBL" id="KDQ30728.1"/>
    </source>
</evidence>
<evidence type="ECO:0000256" key="6">
    <source>
        <dbReference type="ARBA" id="ARBA00023274"/>
    </source>
</evidence>
<evidence type="ECO:0000256" key="3">
    <source>
        <dbReference type="ARBA" id="ARBA00022946"/>
    </source>
</evidence>
<comment type="similarity">
    <text evidence="2">Belongs to the bacterial ribosomal protein bL32 family.</text>
</comment>
<dbReference type="Pfam" id="PF01783">
    <property type="entry name" value="Ribosomal_L32p"/>
    <property type="match status" value="1"/>
</dbReference>
<dbReference type="VEuPathDB" id="FungiDB:PLEOSDRAFT_1075002"/>
<dbReference type="Proteomes" id="UP000027073">
    <property type="component" value="Unassembled WGS sequence"/>
</dbReference>
<dbReference type="AlphaFoldDB" id="A0A067NRN3"/>
<proteinExistence type="inferred from homology"/>
<dbReference type="InterPro" id="IPR002677">
    <property type="entry name" value="Ribosomal_bL32"/>
</dbReference>
<dbReference type="HOGENOM" id="CLU_129084_0_1_1"/>
<dbReference type="InParanoid" id="A0A067NRN3"/>
<evidence type="ECO:0000313" key="9">
    <source>
        <dbReference type="Proteomes" id="UP000027073"/>
    </source>
</evidence>
<evidence type="ECO:0000256" key="1">
    <source>
        <dbReference type="ARBA" id="ARBA00004173"/>
    </source>
</evidence>
<protein>
    <recommendedName>
        <fullName evidence="7">Large ribosomal subunit protein bL32m</fullName>
    </recommendedName>
</protein>
<dbReference type="EMBL" id="KL198006">
    <property type="protein sequence ID" value="KDQ30728.1"/>
    <property type="molecule type" value="Genomic_DNA"/>
</dbReference>
<gene>
    <name evidence="8" type="ORF">PLEOSDRAFT_1075002</name>
</gene>
<dbReference type="InterPro" id="IPR051991">
    <property type="entry name" value="Mitoribosomal_protein_bL32"/>
</dbReference>
<reference evidence="9" key="1">
    <citation type="journal article" date="2014" name="Proc. Natl. Acad. Sci. U.S.A.">
        <title>Extensive sampling of basidiomycete genomes demonstrates inadequacy of the white-rot/brown-rot paradigm for wood decay fungi.</title>
        <authorList>
            <person name="Riley R."/>
            <person name="Salamov A.A."/>
            <person name="Brown D.W."/>
            <person name="Nagy L.G."/>
            <person name="Floudas D."/>
            <person name="Held B.W."/>
            <person name="Levasseur A."/>
            <person name="Lombard V."/>
            <person name="Morin E."/>
            <person name="Otillar R."/>
            <person name="Lindquist E.A."/>
            <person name="Sun H."/>
            <person name="LaButti K.M."/>
            <person name="Schmutz J."/>
            <person name="Jabbour D."/>
            <person name="Luo H."/>
            <person name="Baker S.E."/>
            <person name="Pisabarro A.G."/>
            <person name="Walton J.D."/>
            <person name="Blanchette R.A."/>
            <person name="Henrissat B."/>
            <person name="Martin F."/>
            <person name="Cullen D."/>
            <person name="Hibbett D.S."/>
            <person name="Grigoriev I.V."/>
        </authorList>
    </citation>
    <scope>NUCLEOTIDE SEQUENCE [LARGE SCALE GENOMIC DNA]</scope>
    <source>
        <strain evidence="9">PC15</strain>
    </source>
</reference>
<dbReference type="InterPro" id="IPR011332">
    <property type="entry name" value="Ribosomal_zn-bd"/>
</dbReference>
<dbReference type="STRING" id="1137138.A0A067NRN3"/>
<evidence type="ECO:0000256" key="2">
    <source>
        <dbReference type="ARBA" id="ARBA00008560"/>
    </source>
</evidence>
<dbReference type="GO" id="GO:0003735">
    <property type="term" value="F:structural constituent of ribosome"/>
    <property type="evidence" value="ECO:0007669"/>
    <property type="project" value="InterPro"/>
</dbReference>
<evidence type="ECO:0000256" key="7">
    <source>
        <dbReference type="ARBA" id="ARBA00039935"/>
    </source>
</evidence>
<keyword evidence="6" id="KW-0687">Ribonucleoprotein</keyword>
<evidence type="ECO:0000256" key="5">
    <source>
        <dbReference type="ARBA" id="ARBA00023128"/>
    </source>
</evidence>
<accession>A0A067NRN3</accession>
<dbReference type="GO" id="GO:0006412">
    <property type="term" value="P:translation"/>
    <property type="evidence" value="ECO:0007669"/>
    <property type="project" value="InterPro"/>
</dbReference>
<name>A0A067NRN3_PLEO1</name>
<keyword evidence="4" id="KW-0689">Ribosomal protein</keyword>
<organism evidence="8 9">
    <name type="scientific">Pleurotus ostreatus (strain PC15)</name>
    <name type="common">Oyster mushroom</name>
    <dbReference type="NCBI Taxonomy" id="1137138"/>
    <lineage>
        <taxon>Eukaryota</taxon>
        <taxon>Fungi</taxon>
        <taxon>Dikarya</taxon>
        <taxon>Basidiomycota</taxon>
        <taxon>Agaricomycotina</taxon>
        <taxon>Agaricomycetes</taxon>
        <taxon>Agaricomycetidae</taxon>
        <taxon>Agaricales</taxon>
        <taxon>Pleurotineae</taxon>
        <taxon>Pleurotaceae</taxon>
        <taxon>Pleurotus</taxon>
    </lineage>
</organism>
<comment type="subcellular location">
    <subcellularLocation>
        <location evidence="1">Mitochondrion</location>
    </subcellularLocation>
</comment>
<keyword evidence="3" id="KW-0809">Transit peptide</keyword>
<dbReference type="GO" id="GO:0005762">
    <property type="term" value="C:mitochondrial large ribosomal subunit"/>
    <property type="evidence" value="ECO:0007669"/>
    <property type="project" value="TreeGrafter"/>
</dbReference>
<dbReference type="SUPFAM" id="SSF57829">
    <property type="entry name" value="Zn-binding ribosomal proteins"/>
    <property type="match status" value="1"/>
</dbReference>
<dbReference type="NCBIfam" id="TIGR01031">
    <property type="entry name" value="rpmF_bact"/>
    <property type="match status" value="1"/>
</dbReference>
<sequence>MSALASKATRLAFFSIPSFQAPVKFGRTALLATVLGAGSLRSFLEDLFPPFLLAVPKKKVSHSRKAMRSSNKGLKDKQNLVHCPGCGLPKVAHHLCATCYGSVTRLWKSKDKVNGGSMPDLS</sequence>